<dbReference type="InterPro" id="IPR041796">
    <property type="entry name" value="Mre11_N"/>
</dbReference>
<reference evidence="3 4" key="1">
    <citation type="submission" date="2023-06" db="EMBL/GenBank/DDBJ databases">
        <title>Sporosarcina sp. nov., isolated from Korean traditional fermented seafood 'Jeotgal'.</title>
        <authorList>
            <person name="Yang A.I."/>
            <person name="Shin N.-R."/>
        </authorList>
    </citation>
    <scope>NUCLEOTIDE SEQUENCE [LARGE SCALE GENOMIC DNA]</scope>
    <source>
        <strain evidence="3 4">KCTC13119</strain>
    </source>
</reference>
<dbReference type="Proteomes" id="UP001282284">
    <property type="component" value="Unassembled WGS sequence"/>
</dbReference>
<feature type="domain" description="Calcineurin-like phosphoesterase" evidence="2">
    <location>
        <begin position="4"/>
        <end position="200"/>
    </location>
</feature>
<dbReference type="InterPro" id="IPR029052">
    <property type="entry name" value="Metallo-depent_PP-like"/>
</dbReference>
<dbReference type="PANTHER" id="PTHR30337">
    <property type="entry name" value="COMPONENT OF ATP-DEPENDENT DSDNA EXONUCLEASE"/>
    <property type="match status" value="1"/>
</dbReference>
<dbReference type="GO" id="GO:0004527">
    <property type="term" value="F:exonuclease activity"/>
    <property type="evidence" value="ECO:0007669"/>
    <property type="project" value="UniProtKB-KW"/>
</dbReference>
<gene>
    <name evidence="3" type="ORF">QT711_17005</name>
</gene>
<dbReference type="PIRSF" id="PIRSF033091">
    <property type="entry name" value="Pesterase_YhaO"/>
    <property type="match status" value="1"/>
</dbReference>
<name>A0ABU4GD25_9BACL</name>
<dbReference type="SUPFAM" id="SSF56300">
    <property type="entry name" value="Metallo-dependent phosphatases"/>
    <property type="match status" value="1"/>
</dbReference>
<evidence type="ECO:0000259" key="2">
    <source>
        <dbReference type="Pfam" id="PF00149"/>
    </source>
</evidence>
<organism evidence="3 4">
    <name type="scientific">Sporosarcina saromensis</name>
    <dbReference type="NCBI Taxonomy" id="359365"/>
    <lineage>
        <taxon>Bacteria</taxon>
        <taxon>Bacillati</taxon>
        <taxon>Bacillota</taxon>
        <taxon>Bacilli</taxon>
        <taxon>Bacillales</taxon>
        <taxon>Caryophanaceae</taxon>
        <taxon>Sporosarcina</taxon>
    </lineage>
</organism>
<keyword evidence="1 3" id="KW-0378">Hydrolase</keyword>
<keyword evidence="4" id="KW-1185">Reference proteome</keyword>
<accession>A0ABU4GD25</accession>
<comment type="caution">
    <text evidence="3">The sequence shown here is derived from an EMBL/GenBank/DDBJ whole genome shotgun (WGS) entry which is preliminary data.</text>
</comment>
<keyword evidence="3" id="KW-0540">Nuclease</keyword>
<protein>
    <submittedName>
        <fullName evidence="3">DNA repair exonuclease</fullName>
        <ecNumber evidence="3">3.1.-.-</ecNumber>
    </submittedName>
</protein>
<sequence length="406" mass="46568">MSSIRFIHTADLHLDSPFKGMTGLSTAALQTVRNSTFAAFHRLIEHAVASKPDFVVIVGDVYDGEDRSLRAQLKFQQGMERLHEAGIPVILSYGNHDHLSGNWTRFKLPPNVYECKEHVDKVTLTVRGQEVSLYGFSYPQRHIRQEMVSQFPVATERNAFHIGLLHGSQSGNETHDVYAPFTIDELLAKQYDYWALGHIHLRQHLHEDPPIVYPGNLQGRHRNEAGEKGFYEVELSKTEAAFTFVPTSAIQFATLRIPCQQLRHVNELLETIQQAIEAFLTENGPAILDLELQQFDANSASLVEQNEEELLMEMLTEQLEGHETFVSVQRLTSVNNYRAAGEHDALVTSILAQMDRWELDEWHEQLEDVYSNVRTRRYVERLTEEQVQTIRQRAEQLLLNELQAEK</sequence>
<dbReference type="RefSeq" id="WP_317946284.1">
    <property type="nucleotide sequence ID" value="NZ_JAUBDI010000024.1"/>
</dbReference>
<dbReference type="InterPro" id="IPR004843">
    <property type="entry name" value="Calcineurin-like_PHP"/>
</dbReference>
<dbReference type="EC" id="3.1.-.-" evidence="3"/>
<evidence type="ECO:0000313" key="3">
    <source>
        <dbReference type="EMBL" id="MDW0114898.1"/>
    </source>
</evidence>
<dbReference type="CDD" id="cd00840">
    <property type="entry name" value="MPP_Mre11_N"/>
    <property type="match status" value="1"/>
</dbReference>
<dbReference type="EMBL" id="JAUBDI010000024">
    <property type="protein sequence ID" value="MDW0114898.1"/>
    <property type="molecule type" value="Genomic_DNA"/>
</dbReference>
<dbReference type="Pfam" id="PF00149">
    <property type="entry name" value="Metallophos"/>
    <property type="match status" value="1"/>
</dbReference>
<evidence type="ECO:0000313" key="4">
    <source>
        <dbReference type="Proteomes" id="UP001282284"/>
    </source>
</evidence>
<dbReference type="InterPro" id="IPR014576">
    <property type="entry name" value="Pesterase_YhaO"/>
</dbReference>
<evidence type="ECO:0000256" key="1">
    <source>
        <dbReference type="ARBA" id="ARBA00022801"/>
    </source>
</evidence>
<dbReference type="PANTHER" id="PTHR30337:SF7">
    <property type="entry name" value="PHOSPHOESTERASE"/>
    <property type="match status" value="1"/>
</dbReference>
<dbReference type="Gene3D" id="3.60.21.10">
    <property type="match status" value="1"/>
</dbReference>
<dbReference type="InterPro" id="IPR050535">
    <property type="entry name" value="DNA_Repair-Maintenance_Comp"/>
</dbReference>
<keyword evidence="3" id="KW-0269">Exonuclease</keyword>
<proteinExistence type="predicted"/>